<sequence>MIRKFFIAAGVSGLSLASFCSAQAADIGPQKIRTQQNSGTRTRGVVPTTAIPQNFLTQNWEGIFAGINIKGDVADNFYKTNPFYVGSGIFGAMNWEDDGIVWGGEADVSYKIHDMRTADIKEGHTIGASGSIRGRIGYDIDPVMVFVTAGPVASQKHPAEGQTDIMSKIAIGAAAGVGVETFLTNNITARAEYRANMFFKSTEKFDHAISIGFGMKI</sequence>
<evidence type="ECO:0000256" key="6">
    <source>
        <dbReference type="SAM" id="SignalP"/>
    </source>
</evidence>
<evidence type="ECO:0000256" key="1">
    <source>
        <dbReference type="ARBA" id="ARBA00004442"/>
    </source>
</evidence>
<proteinExistence type="inferred from homology"/>
<evidence type="ECO:0000259" key="7">
    <source>
        <dbReference type="Pfam" id="PF13505"/>
    </source>
</evidence>
<comment type="similarity">
    <text evidence="5">Belongs to the Omp25/RopB family.</text>
</comment>
<dbReference type="Proteomes" id="UP000736856">
    <property type="component" value="Unassembled WGS sequence"/>
</dbReference>
<comment type="caution">
    <text evidence="8">The sequence shown here is derived from an EMBL/GenBank/DDBJ whole genome shotgun (WGS) entry which is preliminary data.</text>
</comment>
<feature type="domain" description="Outer membrane protein beta-barrel" evidence="7">
    <location>
        <begin position="66"/>
        <end position="215"/>
    </location>
</feature>
<feature type="signal peptide" evidence="6">
    <location>
        <begin position="1"/>
        <end position="24"/>
    </location>
</feature>
<evidence type="ECO:0000313" key="9">
    <source>
        <dbReference type="Proteomes" id="UP000736856"/>
    </source>
</evidence>
<dbReference type="Gene3D" id="2.40.160.20">
    <property type="match status" value="1"/>
</dbReference>
<organism evidence="8 9">
    <name type="scientific">Candidatus Liberibacter ctenarytainae</name>
    <dbReference type="NCBI Taxonomy" id="2020335"/>
    <lineage>
        <taxon>Bacteria</taxon>
        <taxon>Pseudomonadati</taxon>
        <taxon>Pseudomonadota</taxon>
        <taxon>Alphaproteobacteria</taxon>
        <taxon>Hyphomicrobiales</taxon>
        <taxon>Rhizobiaceae</taxon>
        <taxon>Liberibacter</taxon>
    </lineage>
</organism>
<dbReference type="EMBL" id="SEOL01000003">
    <property type="protein sequence ID" value="MBL0848890.1"/>
    <property type="molecule type" value="Genomic_DNA"/>
</dbReference>
<comment type="subcellular location">
    <subcellularLocation>
        <location evidence="1">Cell outer membrane</location>
    </subcellularLocation>
</comment>
<accession>A0A937DGX6</accession>
<reference evidence="8" key="1">
    <citation type="submission" date="2019-02" db="EMBL/GenBank/DDBJ databases">
        <title>A novel Candidatus Liberibacter species associated with the New Zealand native fuchsia psyllid, Ctenarytaina fuchsiae.</title>
        <authorList>
            <person name="Thompson S.M."/>
            <person name="Jorgensen N."/>
            <person name="David C."/>
            <person name="Bulman S.R."/>
            <person name="Smith G.R."/>
        </authorList>
    </citation>
    <scope>NUCLEOTIDE SEQUENCE</scope>
    <source>
        <strain evidence="8">Oxford</strain>
    </source>
</reference>
<name>A0A937DGX6_9HYPH</name>
<evidence type="ECO:0000313" key="8">
    <source>
        <dbReference type="EMBL" id="MBL0848890.1"/>
    </source>
</evidence>
<protein>
    <submittedName>
        <fullName evidence="8">Porin family protein</fullName>
    </submittedName>
</protein>
<keyword evidence="2 6" id="KW-0732">Signal</keyword>
<evidence type="ECO:0000256" key="5">
    <source>
        <dbReference type="ARBA" id="ARBA00038306"/>
    </source>
</evidence>
<dbReference type="PANTHER" id="PTHR34001">
    <property type="entry name" value="BLL7405 PROTEIN"/>
    <property type="match status" value="1"/>
</dbReference>
<evidence type="ECO:0000256" key="4">
    <source>
        <dbReference type="ARBA" id="ARBA00023237"/>
    </source>
</evidence>
<dbReference type="InterPro" id="IPR011250">
    <property type="entry name" value="OMP/PagP_B-barrel"/>
</dbReference>
<dbReference type="AlphaFoldDB" id="A0A937DGX6"/>
<keyword evidence="4" id="KW-0998">Cell outer membrane</keyword>
<dbReference type="InterPro" id="IPR027385">
    <property type="entry name" value="Beta-barrel_OMP"/>
</dbReference>
<dbReference type="GO" id="GO:0009279">
    <property type="term" value="C:cell outer membrane"/>
    <property type="evidence" value="ECO:0007669"/>
    <property type="project" value="UniProtKB-SubCell"/>
</dbReference>
<dbReference type="PANTHER" id="PTHR34001:SF3">
    <property type="entry name" value="BLL7405 PROTEIN"/>
    <property type="match status" value="1"/>
</dbReference>
<dbReference type="SUPFAM" id="SSF56925">
    <property type="entry name" value="OMPA-like"/>
    <property type="match status" value="1"/>
</dbReference>
<evidence type="ECO:0000256" key="2">
    <source>
        <dbReference type="ARBA" id="ARBA00022729"/>
    </source>
</evidence>
<feature type="chain" id="PRO_5037714045" evidence="6">
    <location>
        <begin position="25"/>
        <end position="217"/>
    </location>
</feature>
<gene>
    <name evidence="8" type="ORF">EU981_02150</name>
</gene>
<dbReference type="InterPro" id="IPR051692">
    <property type="entry name" value="OMP-like"/>
</dbReference>
<keyword evidence="3" id="KW-0472">Membrane</keyword>
<evidence type="ECO:0000256" key="3">
    <source>
        <dbReference type="ARBA" id="ARBA00023136"/>
    </source>
</evidence>
<dbReference type="Pfam" id="PF13505">
    <property type="entry name" value="OMP_b-brl"/>
    <property type="match status" value="1"/>
</dbReference>